<dbReference type="Proteomes" id="UP001159428">
    <property type="component" value="Unassembled WGS sequence"/>
</dbReference>
<feature type="transmembrane region" description="Helical" evidence="1">
    <location>
        <begin position="184"/>
        <end position="204"/>
    </location>
</feature>
<dbReference type="AlphaFoldDB" id="A0AAU9Y1F4"/>
<feature type="transmembrane region" description="Helical" evidence="1">
    <location>
        <begin position="112"/>
        <end position="137"/>
    </location>
</feature>
<keyword evidence="1" id="KW-0472">Membrane</keyword>
<feature type="transmembrane region" description="Helical" evidence="1">
    <location>
        <begin position="262"/>
        <end position="283"/>
    </location>
</feature>
<evidence type="ECO:0000256" key="1">
    <source>
        <dbReference type="SAM" id="Phobius"/>
    </source>
</evidence>
<feature type="transmembrane region" description="Helical" evidence="1">
    <location>
        <begin position="232"/>
        <end position="250"/>
    </location>
</feature>
<feature type="non-terminal residue" evidence="2">
    <location>
        <position position="286"/>
    </location>
</feature>
<evidence type="ECO:0000313" key="3">
    <source>
        <dbReference type="Proteomes" id="UP001159428"/>
    </source>
</evidence>
<sequence>MVRDVAYFLDRSTAYLCKTDTAFPFSVDVTMMCLASLCVFTDRYLYSCPSECSAISRLQGNHTSAQIRSFILDFKNLFDRRLVSICQVYFILRTLVVGFLNYTRMNSLKKKYAIYIFVVSKLTVFVFFIVTFTNLMVTRLALSVETREIHKTDRAINSLDLDIINGLLQQSQNNTNLAKTKKSLLCTCRLLLLWQLVGALLYMIRDVACFRVQSTAYPCKKDTYFPFSEELTIVWLASLCICIAIFVVAFRNVPQFPGYEAILYKLMFVPSFLTLVLLLTLAICRY</sequence>
<comment type="caution">
    <text evidence="2">The sequence shown here is derived from an EMBL/GenBank/DDBJ whole genome shotgun (WGS) entry which is preliminary data.</text>
</comment>
<gene>
    <name evidence="2" type="ORF">PMEA_00034488</name>
</gene>
<accession>A0AAU9Y1F4</accession>
<keyword evidence="1" id="KW-0812">Transmembrane</keyword>
<proteinExistence type="predicted"/>
<reference evidence="2 3" key="1">
    <citation type="submission" date="2022-05" db="EMBL/GenBank/DDBJ databases">
        <authorList>
            <consortium name="Genoscope - CEA"/>
            <person name="William W."/>
        </authorList>
    </citation>
    <scope>NUCLEOTIDE SEQUENCE [LARGE SCALE GENOMIC DNA]</scope>
</reference>
<evidence type="ECO:0008006" key="4">
    <source>
        <dbReference type="Google" id="ProtNLM"/>
    </source>
</evidence>
<name>A0AAU9Y1F4_9CNID</name>
<organism evidence="2 3">
    <name type="scientific">Pocillopora meandrina</name>
    <dbReference type="NCBI Taxonomy" id="46732"/>
    <lineage>
        <taxon>Eukaryota</taxon>
        <taxon>Metazoa</taxon>
        <taxon>Cnidaria</taxon>
        <taxon>Anthozoa</taxon>
        <taxon>Hexacorallia</taxon>
        <taxon>Scleractinia</taxon>
        <taxon>Astrocoeniina</taxon>
        <taxon>Pocilloporidae</taxon>
        <taxon>Pocillopora</taxon>
    </lineage>
</organism>
<evidence type="ECO:0000313" key="2">
    <source>
        <dbReference type="EMBL" id="CAH3163034.1"/>
    </source>
</evidence>
<keyword evidence="1" id="KW-1133">Transmembrane helix</keyword>
<feature type="transmembrane region" description="Helical" evidence="1">
    <location>
        <begin position="82"/>
        <end position="100"/>
    </location>
</feature>
<dbReference type="EMBL" id="CALNXJ010000089">
    <property type="protein sequence ID" value="CAH3163034.1"/>
    <property type="molecule type" value="Genomic_DNA"/>
</dbReference>
<keyword evidence="3" id="KW-1185">Reference proteome</keyword>
<protein>
    <recommendedName>
        <fullName evidence="4">Gustatory receptor</fullName>
    </recommendedName>
</protein>